<reference evidence="3 4" key="1">
    <citation type="submission" date="2019-03" db="EMBL/GenBank/DDBJ databases">
        <title>Freshwater and sediment microbial communities from various areas in North America, analyzing microbe dynamics in response to fracking.</title>
        <authorList>
            <person name="Lamendella R."/>
        </authorList>
    </citation>
    <scope>NUCLEOTIDE SEQUENCE [LARGE SCALE GENOMIC DNA]</scope>
    <source>
        <strain evidence="3 4">1_TX</strain>
    </source>
</reference>
<keyword evidence="4" id="KW-1185">Reference proteome</keyword>
<dbReference type="RefSeq" id="WP_243726512.1">
    <property type="nucleotide sequence ID" value="NZ_SNWH01000019.1"/>
</dbReference>
<sequence>MALCRCHQANAAVQLIDEARAAGARLQAACAELGIGTNTYRRWVRGDQDRRPEAVRPVPRHALSPEERQQVLEICHRPEFASLPPGQIVPRLLDEEGLYVASESSYYRILREHGEQHHRGRARAPRPKGDPQRHRVTRPNACWSWDVTYLPTPVRGQFYYLYMIVDIYSRKIVDAEVFDQESMANSSEVIQRAVLREGCINQPLVLHADNGSAMKGSTLQATLQRLNITPSYSRPRVSNDNAFSESLFRTCKYRPDYPVDGYENLTAAQQWVTGFVHWYNHEHRHSAIRFVTPGERHAGQDDEVLARRDAIYAEAKRQHPGRWSGATRNWTPRRTVWLNPDQEDPLVQRDQRLEAA</sequence>
<dbReference type="PANTHER" id="PTHR46889:SF4">
    <property type="entry name" value="TRANSPOSASE INSO FOR INSERTION SEQUENCE ELEMENT IS911B-RELATED"/>
    <property type="match status" value="1"/>
</dbReference>
<dbReference type="PROSITE" id="PS50994">
    <property type="entry name" value="INTEGRASE"/>
    <property type="match status" value="1"/>
</dbReference>
<protein>
    <submittedName>
        <fullName evidence="3">Transposase InsO family protein</fullName>
    </submittedName>
</protein>
<evidence type="ECO:0000256" key="1">
    <source>
        <dbReference type="SAM" id="MobiDB-lite"/>
    </source>
</evidence>
<dbReference type="InterPro" id="IPR001584">
    <property type="entry name" value="Integrase_cat-core"/>
</dbReference>
<evidence type="ECO:0000259" key="2">
    <source>
        <dbReference type="PROSITE" id="PS50994"/>
    </source>
</evidence>
<dbReference type="GO" id="GO:0015074">
    <property type="term" value="P:DNA integration"/>
    <property type="evidence" value="ECO:0007669"/>
    <property type="project" value="InterPro"/>
</dbReference>
<dbReference type="Proteomes" id="UP000295150">
    <property type="component" value="Unassembled WGS sequence"/>
</dbReference>
<dbReference type="Gene3D" id="3.30.420.10">
    <property type="entry name" value="Ribonuclease H-like superfamily/Ribonuclease H"/>
    <property type="match status" value="1"/>
</dbReference>
<dbReference type="SUPFAM" id="SSF53098">
    <property type="entry name" value="Ribonuclease H-like"/>
    <property type="match status" value="1"/>
</dbReference>
<dbReference type="InterPro" id="IPR050900">
    <property type="entry name" value="Transposase_IS3/IS150/IS904"/>
</dbReference>
<dbReference type="InterPro" id="IPR036397">
    <property type="entry name" value="RNaseH_sf"/>
</dbReference>
<proteinExistence type="predicted"/>
<feature type="region of interest" description="Disordered" evidence="1">
    <location>
        <begin position="114"/>
        <end position="135"/>
    </location>
</feature>
<dbReference type="InterPro" id="IPR012337">
    <property type="entry name" value="RNaseH-like_sf"/>
</dbReference>
<dbReference type="PANTHER" id="PTHR46889">
    <property type="entry name" value="TRANSPOSASE INSF FOR INSERTION SEQUENCE IS3B-RELATED"/>
    <property type="match status" value="1"/>
</dbReference>
<dbReference type="InterPro" id="IPR048020">
    <property type="entry name" value="Transpos_IS3"/>
</dbReference>
<comment type="caution">
    <text evidence="3">The sequence shown here is derived from an EMBL/GenBank/DDBJ whole genome shotgun (WGS) entry which is preliminary data.</text>
</comment>
<accession>A0A4V3BYJ4</accession>
<dbReference type="NCBIfam" id="NF033516">
    <property type="entry name" value="transpos_IS3"/>
    <property type="match status" value="1"/>
</dbReference>
<gene>
    <name evidence="3" type="ORF">DFO68_11936</name>
</gene>
<organism evidence="3 4">
    <name type="scientific">Halomonas ventosae</name>
    <dbReference type="NCBI Taxonomy" id="229007"/>
    <lineage>
        <taxon>Bacteria</taxon>
        <taxon>Pseudomonadati</taxon>
        <taxon>Pseudomonadota</taxon>
        <taxon>Gammaproteobacteria</taxon>
        <taxon>Oceanospirillales</taxon>
        <taxon>Halomonadaceae</taxon>
        <taxon>Halomonas</taxon>
    </lineage>
</organism>
<name>A0A4V3BYJ4_9GAMM</name>
<dbReference type="Pfam" id="PF00665">
    <property type="entry name" value="rve"/>
    <property type="match status" value="1"/>
</dbReference>
<dbReference type="GO" id="GO:0003676">
    <property type="term" value="F:nucleic acid binding"/>
    <property type="evidence" value="ECO:0007669"/>
    <property type="project" value="InterPro"/>
</dbReference>
<feature type="domain" description="Integrase catalytic" evidence="2">
    <location>
        <begin position="135"/>
        <end position="301"/>
    </location>
</feature>
<evidence type="ECO:0000313" key="4">
    <source>
        <dbReference type="Proteomes" id="UP000295150"/>
    </source>
</evidence>
<dbReference type="AlphaFoldDB" id="A0A4V3BYJ4"/>
<evidence type="ECO:0000313" key="3">
    <source>
        <dbReference type="EMBL" id="TDO02869.1"/>
    </source>
</evidence>
<dbReference type="EMBL" id="SNWH01000019">
    <property type="protein sequence ID" value="TDO02869.1"/>
    <property type="molecule type" value="Genomic_DNA"/>
</dbReference>